<evidence type="ECO:0000313" key="3">
    <source>
        <dbReference type="Proteomes" id="UP001365128"/>
    </source>
</evidence>
<dbReference type="Proteomes" id="UP001365128">
    <property type="component" value="Unassembled WGS sequence"/>
</dbReference>
<dbReference type="EMBL" id="JBBPDW010000021">
    <property type="protein sequence ID" value="KAK7543230.1"/>
    <property type="molecule type" value="Genomic_DNA"/>
</dbReference>
<organism evidence="2 3">
    <name type="scientific">Phyllosticta citricarpa</name>
    <dbReference type="NCBI Taxonomy" id="55181"/>
    <lineage>
        <taxon>Eukaryota</taxon>
        <taxon>Fungi</taxon>
        <taxon>Dikarya</taxon>
        <taxon>Ascomycota</taxon>
        <taxon>Pezizomycotina</taxon>
        <taxon>Dothideomycetes</taxon>
        <taxon>Dothideomycetes incertae sedis</taxon>
        <taxon>Botryosphaeriales</taxon>
        <taxon>Phyllostictaceae</taxon>
        <taxon>Phyllosticta</taxon>
    </lineage>
</organism>
<proteinExistence type="predicted"/>
<name>A0ABR1M8A9_9PEZI</name>
<feature type="region of interest" description="Disordered" evidence="1">
    <location>
        <begin position="118"/>
        <end position="196"/>
    </location>
</feature>
<evidence type="ECO:0000256" key="1">
    <source>
        <dbReference type="SAM" id="MobiDB-lite"/>
    </source>
</evidence>
<evidence type="ECO:0000313" key="2">
    <source>
        <dbReference type="EMBL" id="KAK7543230.1"/>
    </source>
</evidence>
<gene>
    <name evidence="2" type="ORF">IWX46DRAFT_157569</name>
</gene>
<keyword evidence="3" id="KW-1185">Reference proteome</keyword>
<comment type="caution">
    <text evidence="2">The sequence shown here is derived from an EMBL/GenBank/DDBJ whole genome shotgun (WGS) entry which is preliminary data.</text>
</comment>
<feature type="compositionally biased region" description="Basic residues" evidence="1">
    <location>
        <begin position="174"/>
        <end position="196"/>
    </location>
</feature>
<reference evidence="2 3" key="1">
    <citation type="submission" date="2024-04" db="EMBL/GenBank/DDBJ databases">
        <title>Phyllosticta paracitricarpa is synonymous to the EU quarantine fungus P. citricarpa based on phylogenomic analyses.</title>
        <authorList>
            <consortium name="Lawrence Berkeley National Laboratory"/>
            <person name="Van Ingen-Buijs V.A."/>
            <person name="Van Westerhoven A.C."/>
            <person name="Haridas S."/>
            <person name="Skiadas P."/>
            <person name="Martin F."/>
            <person name="Groenewald J.Z."/>
            <person name="Crous P.W."/>
            <person name="Seidl M.F."/>
        </authorList>
    </citation>
    <scope>NUCLEOTIDE SEQUENCE [LARGE SCALE GENOMIC DNA]</scope>
    <source>
        <strain evidence="2 3">CBS 122670</strain>
    </source>
</reference>
<protein>
    <submittedName>
        <fullName evidence="2">Uncharacterized protein</fullName>
    </submittedName>
</protein>
<accession>A0ABR1M8A9</accession>
<sequence>MWLCSAIPTTVALLEHRQWSQMRRSAVAQPLTPVVALAYHFTSLSSSTTRHSPTSPYCSSLLPCFFHSLCSLSLIERLICDRLATSSAPSRRCGRSLKMSWARKTRGKVRDRIRVKRMGKVKDRDRGRGRSGRGVVREREREGERVKGRVGQGEGEGEVKWSEEGGVEEGSTAHRCKGRQRQGHREARRNRTRSRR</sequence>
<feature type="compositionally biased region" description="Basic and acidic residues" evidence="1">
    <location>
        <begin position="135"/>
        <end position="147"/>
    </location>
</feature>